<evidence type="ECO:0000313" key="7">
    <source>
        <dbReference type="Proteomes" id="UP000650081"/>
    </source>
</evidence>
<dbReference type="GO" id="GO:0016787">
    <property type="term" value="F:hydrolase activity"/>
    <property type="evidence" value="ECO:0007669"/>
    <property type="project" value="UniProtKB-KW"/>
</dbReference>
<dbReference type="InterPro" id="IPR008201">
    <property type="entry name" value="HepT-like"/>
</dbReference>
<accession>A0A923T934</accession>
<dbReference type="GO" id="GO:0110001">
    <property type="term" value="C:toxin-antitoxin complex"/>
    <property type="evidence" value="ECO:0007669"/>
    <property type="project" value="InterPro"/>
</dbReference>
<proteinExistence type="predicted"/>
<dbReference type="GO" id="GO:0004540">
    <property type="term" value="F:RNA nuclease activity"/>
    <property type="evidence" value="ECO:0007669"/>
    <property type="project" value="InterPro"/>
</dbReference>
<keyword evidence="3" id="KW-0540">Nuclease</keyword>
<protein>
    <submittedName>
        <fullName evidence="6">DUF86 domain-containing protein</fullName>
    </submittedName>
</protein>
<reference evidence="6" key="1">
    <citation type="submission" date="2020-08" db="EMBL/GenBank/DDBJ databases">
        <title>Lewinella bacteria from marine environments.</title>
        <authorList>
            <person name="Zhong Y."/>
        </authorList>
    </citation>
    <scope>NUCLEOTIDE SEQUENCE</scope>
    <source>
        <strain evidence="6">KCTC 42187</strain>
    </source>
</reference>
<evidence type="ECO:0000256" key="3">
    <source>
        <dbReference type="ARBA" id="ARBA00022722"/>
    </source>
</evidence>
<dbReference type="InterPro" id="IPR051813">
    <property type="entry name" value="HepT_RNase_toxin"/>
</dbReference>
<evidence type="ECO:0000313" key="6">
    <source>
        <dbReference type="EMBL" id="MBC6996295.1"/>
    </source>
</evidence>
<dbReference type="GO" id="GO:0000166">
    <property type="term" value="F:nucleotide binding"/>
    <property type="evidence" value="ECO:0007669"/>
    <property type="project" value="UniProtKB-KW"/>
</dbReference>
<comment type="caution">
    <text evidence="6">The sequence shown here is derived from an EMBL/GenBank/DDBJ whole genome shotgun (WGS) entry which is preliminary data.</text>
</comment>
<evidence type="ECO:0000256" key="5">
    <source>
        <dbReference type="ARBA" id="ARBA00022801"/>
    </source>
</evidence>
<keyword evidence="2" id="KW-1277">Toxin-antitoxin system</keyword>
<evidence type="ECO:0000256" key="4">
    <source>
        <dbReference type="ARBA" id="ARBA00022741"/>
    </source>
</evidence>
<gene>
    <name evidence="6" type="ORF">H9S92_19145</name>
</gene>
<organism evidence="6 7">
    <name type="scientific">Neolewinella lacunae</name>
    <dbReference type="NCBI Taxonomy" id="1517758"/>
    <lineage>
        <taxon>Bacteria</taxon>
        <taxon>Pseudomonadati</taxon>
        <taxon>Bacteroidota</taxon>
        <taxon>Saprospiria</taxon>
        <taxon>Saprospirales</taxon>
        <taxon>Lewinellaceae</taxon>
        <taxon>Neolewinella</taxon>
    </lineage>
</organism>
<sequence>MGKRQKPEIQERLSHILAAIDDIFAFTSDMDFEDFVEDRKTRLAVEKLFEIIGEATYQLPADFKLAHREVEWKQMETTRHILVHNYYAVIPSILWNAKEVYLTDLHEKIRKLLTP</sequence>
<dbReference type="RefSeq" id="WP_187468306.1">
    <property type="nucleotide sequence ID" value="NZ_JACSIT010000152.1"/>
</dbReference>
<dbReference type="EMBL" id="JACSIT010000152">
    <property type="protein sequence ID" value="MBC6996295.1"/>
    <property type="molecule type" value="Genomic_DNA"/>
</dbReference>
<keyword evidence="1" id="KW-0597">Phosphoprotein</keyword>
<evidence type="ECO:0000256" key="2">
    <source>
        <dbReference type="ARBA" id="ARBA00022649"/>
    </source>
</evidence>
<keyword evidence="7" id="KW-1185">Reference proteome</keyword>
<dbReference type="AlphaFoldDB" id="A0A923T934"/>
<keyword evidence="4" id="KW-0547">Nucleotide-binding</keyword>
<name>A0A923T934_9BACT</name>
<evidence type="ECO:0000256" key="1">
    <source>
        <dbReference type="ARBA" id="ARBA00022553"/>
    </source>
</evidence>
<dbReference type="PANTHER" id="PTHR34139:SF1">
    <property type="entry name" value="RNASE MJ1380-RELATED"/>
    <property type="match status" value="1"/>
</dbReference>
<dbReference type="Pfam" id="PF01934">
    <property type="entry name" value="HepT-like"/>
    <property type="match status" value="1"/>
</dbReference>
<dbReference type="Proteomes" id="UP000650081">
    <property type="component" value="Unassembled WGS sequence"/>
</dbReference>
<dbReference type="PANTHER" id="PTHR34139">
    <property type="entry name" value="UPF0331 PROTEIN MJ0127"/>
    <property type="match status" value="1"/>
</dbReference>
<keyword evidence="5" id="KW-0378">Hydrolase</keyword>